<comment type="subcellular location">
    <subcellularLocation>
        <location evidence="3 16">Cytoplasm</location>
    </subcellularLocation>
</comment>
<keyword evidence="9 16" id="KW-0547">Nucleotide-binding</keyword>
<feature type="binding site" evidence="16">
    <location>
        <begin position="102"/>
        <end position="105"/>
    </location>
    <ligand>
        <name>substrate</name>
    </ligand>
</feature>
<dbReference type="GO" id="GO:0005524">
    <property type="term" value="F:ATP binding"/>
    <property type="evidence" value="ECO:0007669"/>
    <property type="project" value="UniProtKB-UniRule"/>
</dbReference>
<gene>
    <name evidence="16" type="primary">coaX</name>
    <name evidence="17" type="ordered locus">Dester_0948</name>
</gene>
<keyword evidence="11 16" id="KW-0067">ATP-binding</keyword>
<dbReference type="AlphaFoldDB" id="F0S415"/>
<dbReference type="SUPFAM" id="SSF53067">
    <property type="entry name" value="Actin-like ATPase domain"/>
    <property type="match status" value="2"/>
</dbReference>
<keyword evidence="8 16" id="KW-0808">Transferase</keyword>
<keyword evidence="7 16" id="KW-0963">Cytoplasm</keyword>
<organism evidence="17 18">
    <name type="scientific">Desulfurobacterium thermolithotrophum (strain DSM 11699 / BSA)</name>
    <dbReference type="NCBI Taxonomy" id="868864"/>
    <lineage>
        <taxon>Bacteria</taxon>
        <taxon>Pseudomonadati</taxon>
        <taxon>Aquificota</taxon>
        <taxon>Aquificia</taxon>
        <taxon>Desulfurobacteriales</taxon>
        <taxon>Desulfurobacteriaceae</taxon>
        <taxon>Desulfurobacterium</taxon>
    </lineage>
</organism>
<dbReference type="eggNOG" id="COG1521">
    <property type="taxonomic scope" value="Bacteria"/>
</dbReference>
<dbReference type="Gene3D" id="3.30.420.40">
    <property type="match status" value="2"/>
</dbReference>
<accession>F0S415</accession>
<evidence type="ECO:0000256" key="5">
    <source>
        <dbReference type="ARBA" id="ARBA00011738"/>
    </source>
</evidence>
<reference evidence="18" key="2">
    <citation type="submission" date="2011-02" db="EMBL/GenBank/DDBJ databases">
        <title>The complete genome of Desulfurobacterium thermolithotrophum DSM 11699.</title>
        <authorList>
            <consortium name="US DOE Joint Genome Institute (JGI-PGF)"/>
            <person name="Lucas S."/>
            <person name="Copeland A."/>
            <person name="Lapidus A."/>
            <person name="Bruce D."/>
            <person name="Goodwin L."/>
            <person name="Pitluck S."/>
            <person name="Kyrpides N."/>
            <person name="Mavromatis K."/>
            <person name="Pagani I."/>
            <person name="Ivanova N."/>
            <person name="Mikhailova N."/>
            <person name="Daligault H."/>
            <person name="Detter J.C."/>
            <person name="Tapia R."/>
            <person name="Han C."/>
            <person name="Land M."/>
            <person name="Hauser L."/>
            <person name="Markowitz V."/>
            <person name="Cheng J.-F."/>
            <person name="Hugenholtz P."/>
            <person name="Woyke T."/>
            <person name="Wu D."/>
            <person name="Spring S."/>
            <person name="Brambilla E."/>
            <person name="Klenk H.-P."/>
            <person name="Eisen J.A."/>
        </authorList>
    </citation>
    <scope>NUCLEOTIDE SEQUENCE [LARGE SCALE GENOMIC DNA]</scope>
    <source>
        <strain evidence="18">DSM 11699 / BSA</strain>
    </source>
</reference>
<feature type="binding site" evidence="16">
    <location>
        <begin position="14"/>
        <end position="21"/>
    </location>
    <ligand>
        <name>ATP</name>
        <dbReference type="ChEBI" id="CHEBI:30616"/>
    </ligand>
</feature>
<dbReference type="InterPro" id="IPR004619">
    <property type="entry name" value="Type_III_PanK"/>
</dbReference>
<comment type="function">
    <text evidence="16">Catalyzes the phosphorylation of pantothenate (Pan), the first step in CoA biosynthesis.</text>
</comment>
<evidence type="ECO:0000256" key="11">
    <source>
        <dbReference type="ARBA" id="ARBA00022840"/>
    </source>
</evidence>
<comment type="catalytic activity">
    <reaction evidence="1 16">
        <text>(R)-pantothenate + ATP = (R)-4'-phosphopantothenate + ADP + H(+)</text>
        <dbReference type="Rhea" id="RHEA:16373"/>
        <dbReference type="ChEBI" id="CHEBI:10986"/>
        <dbReference type="ChEBI" id="CHEBI:15378"/>
        <dbReference type="ChEBI" id="CHEBI:29032"/>
        <dbReference type="ChEBI" id="CHEBI:30616"/>
        <dbReference type="ChEBI" id="CHEBI:456216"/>
        <dbReference type="EC" id="2.7.1.33"/>
    </reaction>
</comment>
<dbReference type="HAMAP" id="MF_01274">
    <property type="entry name" value="Pantothen_kinase_3"/>
    <property type="match status" value="1"/>
</dbReference>
<dbReference type="Proteomes" id="UP000007102">
    <property type="component" value="Chromosome"/>
</dbReference>
<dbReference type="CDD" id="cd24015">
    <property type="entry name" value="ASKHA_NBD_PanK-III"/>
    <property type="match status" value="1"/>
</dbReference>
<evidence type="ECO:0000256" key="2">
    <source>
        <dbReference type="ARBA" id="ARBA00001958"/>
    </source>
</evidence>
<dbReference type="STRING" id="868864.Dester_0948"/>
<dbReference type="EC" id="2.7.1.33" evidence="6 16"/>
<dbReference type="PANTHER" id="PTHR34265:SF1">
    <property type="entry name" value="TYPE III PANTOTHENATE KINASE"/>
    <property type="match status" value="1"/>
</dbReference>
<keyword evidence="13 16" id="KW-0173">Coenzyme A biosynthesis</keyword>
<evidence type="ECO:0000256" key="3">
    <source>
        <dbReference type="ARBA" id="ARBA00004496"/>
    </source>
</evidence>
<dbReference type="OrthoDB" id="14683at2"/>
<proteinExistence type="inferred from homology"/>
<comment type="cofactor">
    <cofactor evidence="2">
        <name>K(+)</name>
        <dbReference type="ChEBI" id="CHEBI:29103"/>
    </cofactor>
</comment>
<evidence type="ECO:0000256" key="15">
    <source>
        <dbReference type="ARBA" id="ARBA00040883"/>
    </source>
</evidence>
<comment type="subunit">
    <text evidence="5 16">Homodimer.</text>
</comment>
<keyword evidence="10 16" id="KW-0418">Kinase</keyword>
<evidence type="ECO:0000256" key="6">
    <source>
        <dbReference type="ARBA" id="ARBA00012102"/>
    </source>
</evidence>
<evidence type="ECO:0000256" key="4">
    <source>
        <dbReference type="ARBA" id="ARBA00005225"/>
    </source>
</evidence>
<keyword evidence="12 16" id="KW-0630">Potassium</keyword>
<evidence type="ECO:0000256" key="12">
    <source>
        <dbReference type="ARBA" id="ARBA00022958"/>
    </source>
</evidence>
<feature type="binding site" evidence="16">
    <location>
        <position position="177"/>
    </location>
    <ligand>
        <name>substrate</name>
    </ligand>
</feature>
<evidence type="ECO:0000256" key="7">
    <source>
        <dbReference type="ARBA" id="ARBA00022490"/>
    </source>
</evidence>
<dbReference type="GO" id="GO:0005737">
    <property type="term" value="C:cytoplasm"/>
    <property type="evidence" value="ECO:0007669"/>
    <property type="project" value="UniProtKB-SubCell"/>
</dbReference>
<evidence type="ECO:0000256" key="8">
    <source>
        <dbReference type="ARBA" id="ARBA00022679"/>
    </source>
</evidence>
<comment type="similarity">
    <text evidence="14 16">Belongs to the type III pantothenate kinase family.</text>
</comment>
<evidence type="ECO:0000256" key="16">
    <source>
        <dbReference type="HAMAP-Rule" id="MF_01274"/>
    </source>
</evidence>
<comment type="cofactor">
    <cofactor evidence="16">
        <name>NH4(+)</name>
        <dbReference type="ChEBI" id="CHEBI:28938"/>
    </cofactor>
    <cofactor evidence="16">
        <name>K(+)</name>
        <dbReference type="ChEBI" id="CHEBI:29103"/>
    </cofactor>
    <text evidence="16">A monovalent cation. Ammonium or potassium.</text>
</comment>
<evidence type="ECO:0000256" key="1">
    <source>
        <dbReference type="ARBA" id="ARBA00001206"/>
    </source>
</evidence>
<dbReference type="EMBL" id="CP002543">
    <property type="protein sequence ID" value="ADY73587.1"/>
    <property type="molecule type" value="Genomic_DNA"/>
</dbReference>
<dbReference type="GO" id="GO:0004594">
    <property type="term" value="F:pantothenate kinase activity"/>
    <property type="evidence" value="ECO:0007669"/>
    <property type="project" value="UniProtKB-UniRule"/>
</dbReference>
<sequence>MQNIELKMADLLIDVGNSFVKAAIWEKGKVCSLFKLSTLTFLKHPELLIEKLKNFHWERVGISSVVKEATDILRKLFPDAVFVSADLELPIKIEYDTPRTLGADRIANACGGLEFERSFAIVSVGTAVVVDLVENQTFKGGIIFPGLEIMAETLSLKTSQLPKINEIKEIQIPGKSTKECIESGIFLAVVGGIKEALNTYNMDTVLITGGNSNILKTFIKNSIIVSDLTFKGIKKILDEN</sequence>
<feature type="binding site" evidence="16">
    <location>
        <position position="95"/>
    </location>
    <ligand>
        <name>substrate</name>
    </ligand>
</feature>
<dbReference type="PANTHER" id="PTHR34265">
    <property type="entry name" value="TYPE III PANTOTHENATE KINASE"/>
    <property type="match status" value="1"/>
</dbReference>
<feature type="active site" description="Proton acceptor" evidence="16">
    <location>
        <position position="104"/>
    </location>
</feature>
<dbReference type="UniPathway" id="UPA00241">
    <property type="reaction ID" value="UER00352"/>
</dbReference>
<dbReference type="InterPro" id="IPR043129">
    <property type="entry name" value="ATPase_NBD"/>
</dbReference>
<evidence type="ECO:0000256" key="13">
    <source>
        <dbReference type="ARBA" id="ARBA00022993"/>
    </source>
</evidence>
<dbReference type="NCBIfam" id="TIGR00671">
    <property type="entry name" value="baf"/>
    <property type="match status" value="1"/>
</dbReference>
<evidence type="ECO:0000313" key="17">
    <source>
        <dbReference type="EMBL" id="ADY73587.1"/>
    </source>
</evidence>
<dbReference type="HOGENOM" id="CLU_066627_2_0_0"/>
<name>F0S415_DESTD</name>
<keyword evidence="18" id="KW-1185">Reference proteome</keyword>
<comment type="caution">
    <text evidence="16">Lacks conserved residue(s) required for the propagation of feature annotation.</text>
</comment>
<evidence type="ECO:0000256" key="9">
    <source>
        <dbReference type="ARBA" id="ARBA00022741"/>
    </source>
</evidence>
<dbReference type="GO" id="GO:0015937">
    <property type="term" value="P:coenzyme A biosynthetic process"/>
    <property type="evidence" value="ECO:0007669"/>
    <property type="project" value="UniProtKB-UniRule"/>
</dbReference>
<feature type="binding site" evidence="16">
    <location>
        <position position="126"/>
    </location>
    <ligand>
        <name>ATP</name>
        <dbReference type="ChEBI" id="CHEBI:30616"/>
    </ligand>
</feature>
<dbReference type="InParanoid" id="F0S415"/>
<comment type="pathway">
    <text evidence="4 16">Cofactor biosynthesis; coenzyme A biosynthesis; CoA from (R)-pantothenate: step 1/5.</text>
</comment>
<dbReference type="Pfam" id="PF03309">
    <property type="entry name" value="Pan_kinase"/>
    <property type="match status" value="1"/>
</dbReference>
<evidence type="ECO:0000256" key="14">
    <source>
        <dbReference type="ARBA" id="ARBA00038036"/>
    </source>
</evidence>
<dbReference type="KEGG" id="dte:Dester_0948"/>
<protein>
    <recommendedName>
        <fullName evidence="15 16">Type III pantothenate kinase</fullName>
        <ecNumber evidence="6 16">2.7.1.33</ecNumber>
    </recommendedName>
    <alternativeName>
        <fullName evidence="16">PanK-III</fullName>
    </alternativeName>
    <alternativeName>
        <fullName evidence="16">Pantothenic acid kinase</fullName>
    </alternativeName>
</protein>
<evidence type="ECO:0000256" key="10">
    <source>
        <dbReference type="ARBA" id="ARBA00022777"/>
    </source>
</evidence>
<reference evidence="17 18" key="1">
    <citation type="journal article" date="2011" name="Stand. Genomic Sci.">
        <title>Complete genome sequence of the thermophilic sulfur-reducer Desulfurobacterium thermolithotrophum type strain (BSA(T)) from a deep-sea hydrothermal vent.</title>
        <authorList>
            <person name="Goker M."/>
            <person name="Daligault H."/>
            <person name="Mwirichia R."/>
            <person name="Lapidus A."/>
            <person name="Lucas S."/>
            <person name="Deshpande S."/>
            <person name="Pagani I."/>
            <person name="Tapia R."/>
            <person name="Cheng J.F."/>
            <person name="Goodwin L."/>
            <person name="Pitluck S."/>
            <person name="Liolios K."/>
            <person name="Ivanova N."/>
            <person name="Mavromatis K."/>
            <person name="Mikhailova N."/>
            <person name="Pati A."/>
            <person name="Chen A."/>
            <person name="Palaniappan K."/>
            <person name="Han C."/>
            <person name="Land M."/>
            <person name="Hauser L."/>
            <person name="Pan C."/>
            <person name="Brambilla E.M."/>
            <person name="Rohde M."/>
            <person name="Spring S."/>
            <person name="Sikorski J."/>
            <person name="Wirth R."/>
            <person name="Detter J.C."/>
            <person name="Woyke T."/>
            <person name="Bristow J."/>
            <person name="Eisen J.A."/>
            <person name="Markowitz V."/>
            <person name="Hugenholtz P."/>
            <person name="Kyrpides N.C."/>
            <person name="Klenk H.P."/>
        </authorList>
    </citation>
    <scope>NUCLEOTIDE SEQUENCE [LARGE SCALE GENOMIC DNA]</scope>
    <source>
        <strain evidence="18">DSM 11699 / BSA</strain>
    </source>
</reference>
<evidence type="ECO:0000313" key="18">
    <source>
        <dbReference type="Proteomes" id="UP000007102"/>
    </source>
</evidence>